<feature type="chain" id="PRO_5038653622" evidence="2">
    <location>
        <begin position="27"/>
        <end position="280"/>
    </location>
</feature>
<dbReference type="OrthoDB" id="9832677at2"/>
<evidence type="ECO:0000313" key="3">
    <source>
        <dbReference type="EMBL" id="SDK36016.1"/>
    </source>
</evidence>
<dbReference type="RefSeq" id="WP_143043936.1">
    <property type="nucleotide sequence ID" value="NZ_FNDJ01000015.1"/>
</dbReference>
<gene>
    <name evidence="3" type="ORF">SAMN05421869_115195</name>
</gene>
<evidence type="ECO:0000256" key="2">
    <source>
        <dbReference type="SAM" id="SignalP"/>
    </source>
</evidence>
<protein>
    <submittedName>
        <fullName evidence="3">Uncharacterized protein</fullName>
    </submittedName>
</protein>
<evidence type="ECO:0000313" key="4">
    <source>
        <dbReference type="Proteomes" id="UP000199202"/>
    </source>
</evidence>
<keyword evidence="2" id="KW-0732">Signal</keyword>
<feature type="region of interest" description="Disordered" evidence="1">
    <location>
        <begin position="79"/>
        <end position="99"/>
    </location>
</feature>
<proteinExistence type="predicted"/>
<name>A0A1G9B8W5_9ACTN</name>
<feature type="compositionally biased region" description="Low complexity" evidence="1">
    <location>
        <begin position="88"/>
        <end position="99"/>
    </location>
</feature>
<sequence length="280" mass="29757">MTPPSKLRRAVAGLAVGGVVATGVFAIDATSASASTSAADPFGGFGDGFLGSGGDPGFSLPDPFGGGDPLGDIADDLLGGSDLTAPRTGSGSSGMSTGRTTISGFDLPTFAKDTLQKLGSQALKRWYDQKVGKAVSRDSRSYGSNDWYGRIRPGQQGQKCRPAAYVRLYGTTIRKGKLASDAFIGGRNLGKTLILGRDAFLALFGDKLKARSTANYFFVSRRNAESFSPQPQVAKNTVLEDRNRYSANFLDRGVTYTVLVKYVNTCNEQVVDVLGRIRRR</sequence>
<reference evidence="3 4" key="1">
    <citation type="submission" date="2016-10" db="EMBL/GenBank/DDBJ databases">
        <authorList>
            <person name="de Groot N.N."/>
        </authorList>
    </citation>
    <scope>NUCLEOTIDE SEQUENCE [LARGE SCALE GENOMIC DNA]</scope>
    <source>
        <strain evidence="3 4">CGMCC 4.6533</strain>
    </source>
</reference>
<accession>A0A1G9B8W5</accession>
<dbReference type="EMBL" id="FNDJ01000015">
    <property type="protein sequence ID" value="SDK36016.1"/>
    <property type="molecule type" value="Genomic_DNA"/>
</dbReference>
<keyword evidence="4" id="KW-1185">Reference proteome</keyword>
<evidence type="ECO:0000256" key="1">
    <source>
        <dbReference type="SAM" id="MobiDB-lite"/>
    </source>
</evidence>
<organism evidence="3 4">
    <name type="scientific">Nonomuraea jiangxiensis</name>
    <dbReference type="NCBI Taxonomy" id="633440"/>
    <lineage>
        <taxon>Bacteria</taxon>
        <taxon>Bacillati</taxon>
        <taxon>Actinomycetota</taxon>
        <taxon>Actinomycetes</taxon>
        <taxon>Streptosporangiales</taxon>
        <taxon>Streptosporangiaceae</taxon>
        <taxon>Nonomuraea</taxon>
    </lineage>
</organism>
<feature type="signal peptide" evidence="2">
    <location>
        <begin position="1"/>
        <end position="26"/>
    </location>
</feature>
<dbReference type="Proteomes" id="UP000199202">
    <property type="component" value="Unassembled WGS sequence"/>
</dbReference>
<dbReference type="AlphaFoldDB" id="A0A1G9B8W5"/>